<keyword evidence="2" id="KW-0732">Signal</keyword>
<feature type="signal peptide" evidence="2">
    <location>
        <begin position="1"/>
        <end position="21"/>
    </location>
</feature>
<dbReference type="InterPro" id="IPR006121">
    <property type="entry name" value="HMA_dom"/>
</dbReference>
<keyword evidence="5" id="KW-1185">Reference proteome</keyword>
<evidence type="ECO:0000313" key="4">
    <source>
        <dbReference type="EMBL" id="GCD77410.1"/>
    </source>
</evidence>
<dbReference type="EMBL" id="BHZE01000006">
    <property type="protein sequence ID" value="GCD77410.1"/>
    <property type="molecule type" value="Genomic_DNA"/>
</dbReference>
<dbReference type="FunFam" id="3.30.70.100:FF:000001">
    <property type="entry name" value="ATPase copper transporting beta"/>
    <property type="match status" value="1"/>
</dbReference>
<comment type="caution">
    <text evidence="4">The sequence shown here is derived from an EMBL/GenBank/DDBJ whole genome shotgun (WGS) entry which is preliminary data.</text>
</comment>
<dbReference type="OrthoDB" id="1178902at2"/>
<name>A0A401XK98_9FLAO</name>
<feature type="domain" description="HMA" evidence="3">
    <location>
        <begin position="42"/>
        <end position="109"/>
    </location>
</feature>
<proteinExistence type="predicted"/>
<accession>A0A401XK98</accession>
<dbReference type="PROSITE" id="PS50846">
    <property type="entry name" value="HMA_2"/>
    <property type="match status" value="1"/>
</dbReference>
<dbReference type="RefSeq" id="WP_124397470.1">
    <property type="nucleotide sequence ID" value="NZ_BHZE01000006.1"/>
</dbReference>
<dbReference type="SUPFAM" id="SSF55008">
    <property type="entry name" value="HMA, heavy metal-associated domain"/>
    <property type="match status" value="1"/>
</dbReference>
<dbReference type="GO" id="GO:0046872">
    <property type="term" value="F:metal ion binding"/>
    <property type="evidence" value="ECO:0007669"/>
    <property type="project" value="UniProtKB-KW"/>
</dbReference>
<evidence type="ECO:0000313" key="5">
    <source>
        <dbReference type="Proteomes" id="UP000286715"/>
    </source>
</evidence>
<evidence type="ECO:0000256" key="1">
    <source>
        <dbReference type="ARBA" id="ARBA00022723"/>
    </source>
</evidence>
<dbReference type="PROSITE" id="PS51257">
    <property type="entry name" value="PROKAR_LIPOPROTEIN"/>
    <property type="match status" value="1"/>
</dbReference>
<dbReference type="AlphaFoldDB" id="A0A401XK98"/>
<dbReference type="CDD" id="cd00371">
    <property type="entry name" value="HMA"/>
    <property type="match status" value="1"/>
</dbReference>
<gene>
    <name evidence="4" type="ORF">JCM31826_08920</name>
</gene>
<feature type="chain" id="PRO_5019151537" description="HMA domain-containing protein" evidence="2">
    <location>
        <begin position="22"/>
        <end position="119"/>
    </location>
</feature>
<evidence type="ECO:0000256" key="2">
    <source>
        <dbReference type="SAM" id="SignalP"/>
    </source>
</evidence>
<reference evidence="4 5" key="1">
    <citation type="submission" date="2018-11" db="EMBL/GenBank/DDBJ databases">
        <title>Schleiferia aggregans sp. nov., a moderately thermophilic heterotrophic bacterium isolated from microbial mats at a terrestrial hot spring.</title>
        <authorList>
            <person name="Iino T."/>
            <person name="Ohkuma M."/>
            <person name="Haruta S."/>
        </authorList>
    </citation>
    <scope>NUCLEOTIDE SEQUENCE [LARGE SCALE GENOMIC DNA]</scope>
    <source>
        <strain evidence="4 5">LA</strain>
    </source>
</reference>
<dbReference type="Proteomes" id="UP000286715">
    <property type="component" value="Unassembled WGS sequence"/>
</dbReference>
<keyword evidence="1" id="KW-0479">Metal-binding</keyword>
<organism evidence="4 5">
    <name type="scientific">Thermaurantimonas aggregans</name>
    <dbReference type="NCBI Taxonomy" id="2173829"/>
    <lineage>
        <taxon>Bacteria</taxon>
        <taxon>Pseudomonadati</taxon>
        <taxon>Bacteroidota</taxon>
        <taxon>Flavobacteriia</taxon>
        <taxon>Flavobacteriales</taxon>
        <taxon>Schleiferiaceae</taxon>
        <taxon>Thermaurantimonas</taxon>
    </lineage>
</organism>
<dbReference type="Pfam" id="PF00403">
    <property type="entry name" value="HMA"/>
    <property type="match status" value="1"/>
</dbReference>
<dbReference type="InterPro" id="IPR036163">
    <property type="entry name" value="HMA_dom_sf"/>
</dbReference>
<dbReference type="Gene3D" id="3.30.70.100">
    <property type="match status" value="1"/>
</dbReference>
<evidence type="ECO:0000259" key="3">
    <source>
        <dbReference type="PROSITE" id="PS50846"/>
    </source>
</evidence>
<protein>
    <recommendedName>
        <fullName evidence="3">HMA domain-containing protein</fullName>
    </recommendedName>
</protein>
<sequence>MKKVVLILTVLFFAFSCSTQSADSTKVDSPQTDVNKSAVANTSAELEIRGMTCEVGCKKLIEKNVRKMAGVTKFDIDFEQNSAYLEYDSSITSADKVREVINNINNGTYSATVLDVSKL</sequence>